<organism evidence="9 11">
    <name type="scientific">Cucumis melo var. makuwa</name>
    <name type="common">Oriental melon</name>
    <dbReference type="NCBI Taxonomy" id="1194695"/>
    <lineage>
        <taxon>Eukaryota</taxon>
        <taxon>Viridiplantae</taxon>
        <taxon>Streptophyta</taxon>
        <taxon>Embryophyta</taxon>
        <taxon>Tracheophyta</taxon>
        <taxon>Spermatophyta</taxon>
        <taxon>Magnoliopsida</taxon>
        <taxon>eudicotyledons</taxon>
        <taxon>Gunneridae</taxon>
        <taxon>Pentapetalae</taxon>
        <taxon>rosids</taxon>
        <taxon>fabids</taxon>
        <taxon>Cucurbitales</taxon>
        <taxon>Cucurbitaceae</taxon>
        <taxon>Benincaseae</taxon>
        <taxon>Cucumis</taxon>
    </lineage>
</organism>
<dbReference type="InterPro" id="IPR045249">
    <property type="entry name" value="HARBI1-like"/>
</dbReference>
<evidence type="ECO:0000256" key="4">
    <source>
        <dbReference type="ARBA" id="ARBA00022722"/>
    </source>
</evidence>
<evidence type="ECO:0000256" key="2">
    <source>
        <dbReference type="ARBA" id="ARBA00004123"/>
    </source>
</evidence>
<reference evidence="11 12" key="1">
    <citation type="submission" date="2019-08" db="EMBL/GenBank/DDBJ databases">
        <title>Draft genome sequences of two oriental melons (Cucumis melo L. var makuwa).</title>
        <authorList>
            <person name="Kwon S.-Y."/>
        </authorList>
    </citation>
    <scope>NUCLEOTIDE SEQUENCE [LARGE SCALE GENOMIC DNA]</scope>
    <source>
        <strain evidence="12">cv. Chang Bougi</strain>
        <strain evidence="11">cv. SW 3</strain>
        <tissue evidence="9">Leaf</tissue>
    </source>
</reference>
<dbReference type="GO" id="GO:0016787">
    <property type="term" value="F:hydrolase activity"/>
    <property type="evidence" value="ECO:0007669"/>
    <property type="project" value="UniProtKB-KW"/>
</dbReference>
<dbReference type="OrthoDB" id="10062286at2759"/>
<comment type="caution">
    <text evidence="9">The sequence shown here is derived from an EMBL/GenBank/DDBJ whole genome shotgun (WGS) entry which is preliminary data.</text>
</comment>
<comment type="cofactor">
    <cofactor evidence="1">
        <name>a divalent metal cation</name>
        <dbReference type="ChEBI" id="CHEBI:60240"/>
    </cofactor>
</comment>
<keyword evidence="5" id="KW-0479">Metal-binding</keyword>
<accession>A0A5A7VJK9</accession>
<proteinExistence type="inferred from homology"/>
<evidence type="ECO:0000256" key="3">
    <source>
        <dbReference type="ARBA" id="ARBA00006958"/>
    </source>
</evidence>
<name>A0A5A7VJK9_CUCMM</name>
<evidence type="ECO:0000256" key="1">
    <source>
        <dbReference type="ARBA" id="ARBA00001968"/>
    </source>
</evidence>
<evidence type="ECO:0000313" key="11">
    <source>
        <dbReference type="Proteomes" id="UP000321393"/>
    </source>
</evidence>
<dbReference type="Pfam" id="PF13359">
    <property type="entry name" value="DDE_Tnp_4"/>
    <property type="match status" value="1"/>
</dbReference>
<dbReference type="PANTHER" id="PTHR22930">
    <property type="match status" value="1"/>
</dbReference>
<evidence type="ECO:0000256" key="7">
    <source>
        <dbReference type="ARBA" id="ARBA00023242"/>
    </source>
</evidence>
<keyword evidence="7" id="KW-0539">Nucleus</keyword>
<evidence type="ECO:0000256" key="6">
    <source>
        <dbReference type="ARBA" id="ARBA00022801"/>
    </source>
</evidence>
<comment type="subcellular location">
    <subcellularLocation>
        <location evidence="2">Nucleus</location>
    </subcellularLocation>
</comment>
<dbReference type="GO" id="GO:0046872">
    <property type="term" value="F:metal ion binding"/>
    <property type="evidence" value="ECO:0007669"/>
    <property type="project" value="UniProtKB-KW"/>
</dbReference>
<evidence type="ECO:0000259" key="8">
    <source>
        <dbReference type="Pfam" id="PF13359"/>
    </source>
</evidence>
<dbReference type="EMBL" id="SSTE01001018">
    <property type="protein sequence ID" value="KAA0065871.1"/>
    <property type="molecule type" value="Genomic_DNA"/>
</dbReference>
<dbReference type="InterPro" id="IPR027806">
    <property type="entry name" value="HARBI1_dom"/>
</dbReference>
<evidence type="ECO:0000313" key="9">
    <source>
        <dbReference type="EMBL" id="KAA0065871.1"/>
    </source>
</evidence>
<evidence type="ECO:0000313" key="12">
    <source>
        <dbReference type="Proteomes" id="UP000321947"/>
    </source>
</evidence>
<dbReference type="EMBL" id="SSTD01006392">
    <property type="protein sequence ID" value="TYK20283.1"/>
    <property type="molecule type" value="Genomic_DNA"/>
</dbReference>
<dbReference type="Proteomes" id="UP000321393">
    <property type="component" value="Unassembled WGS sequence"/>
</dbReference>
<gene>
    <name evidence="10" type="ORF">E5676_scaffold708G00020</name>
    <name evidence="9" type="ORF">E6C27_scaffold538G00410</name>
</gene>
<feature type="domain" description="DDE Tnp4" evidence="8">
    <location>
        <begin position="97"/>
        <end position="231"/>
    </location>
</feature>
<dbReference type="PANTHER" id="PTHR22930:SF281">
    <property type="entry name" value="NUCLEASE"/>
    <property type="match status" value="1"/>
</dbReference>
<dbReference type="GO" id="GO:0005634">
    <property type="term" value="C:nucleus"/>
    <property type="evidence" value="ECO:0007669"/>
    <property type="project" value="UniProtKB-SubCell"/>
</dbReference>
<dbReference type="GO" id="GO:0004518">
    <property type="term" value="F:nuclease activity"/>
    <property type="evidence" value="ECO:0007669"/>
    <property type="project" value="UniProtKB-KW"/>
</dbReference>
<keyword evidence="6" id="KW-0378">Hydrolase</keyword>
<protein>
    <submittedName>
        <fullName evidence="9">Retrotransposon protein</fullName>
    </submittedName>
</protein>
<evidence type="ECO:0000256" key="5">
    <source>
        <dbReference type="ARBA" id="ARBA00022723"/>
    </source>
</evidence>
<dbReference type="AlphaFoldDB" id="A0A5A7VJK9"/>
<comment type="similarity">
    <text evidence="3">Belongs to the HARBI1 family.</text>
</comment>
<keyword evidence="4" id="KW-0540">Nuclease</keyword>
<dbReference type="Proteomes" id="UP000321947">
    <property type="component" value="Unassembled WGS sequence"/>
</dbReference>
<evidence type="ECO:0000313" key="10">
    <source>
        <dbReference type="EMBL" id="TYK20283.1"/>
    </source>
</evidence>
<sequence length="480" mass="55007">MDKGVVKLERERERQRRQEIGALYMTIRTLLSLEFIKVICGIVHRERDKWREKKRKKKDQELIGDDMGLLAVDLLTEKKGGGDEKNGVKNCLGALNGTYIKVSASKSERPRYRTRKGEVVTNALGVCDMKGDFVYVLTGWEGSAVDSRYPNAEGFLTPYKGQHYHLQEWHGAENAPSSSKEFFNIKHSFAHNVIKRTFGVLKSRWAILQGKLYYPAEVQCRTILACCLLYNLTNREMTNYDISKDIDKVDSTHATTVGDDIHFIETSNEWKWQIHRDYLSTVGRKRKSQASSISKCWWCRSENETFRPGHPAAKGLLNKSFPQYDELSYVFGKVHATGAQAKTFVDVGSNDPASQGLNMLPDELMGTRTAPISEGRYVSSGFKRQHGEQALESGEVIYTAIEYENEQLSCIAEWPVLQCQNASQTRQEVVQQLEVIPELTLMDRCRLMRILMRNMDDMKAFFDVLDNMKYLYCNIILEEN</sequence>